<comment type="caution">
    <text evidence="2">The sequence shown here is derived from an EMBL/GenBank/DDBJ whole genome shotgun (WGS) entry which is preliminary data.</text>
</comment>
<name>A0ABP7NBM3_9BACT</name>
<evidence type="ECO:0000313" key="3">
    <source>
        <dbReference type="Proteomes" id="UP001499909"/>
    </source>
</evidence>
<keyword evidence="1" id="KW-0472">Membrane</keyword>
<accession>A0ABP7NBM3</accession>
<keyword evidence="1" id="KW-1133">Transmembrane helix</keyword>
<protein>
    <submittedName>
        <fullName evidence="2">Uncharacterized protein</fullName>
    </submittedName>
</protein>
<dbReference type="RefSeq" id="WP_345114853.1">
    <property type="nucleotide sequence ID" value="NZ_BAABDH010000041.1"/>
</dbReference>
<dbReference type="Proteomes" id="UP001499909">
    <property type="component" value="Unassembled WGS sequence"/>
</dbReference>
<keyword evidence="1" id="KW-0812">Transmembrane</keyword>
<keyword evidence="3" id="KW-1185">Reference proteome</keyword>
<gene>
    <name evidence="2" type="ORF">GCM10022406_27220</name>
</gene>
<dbReference type="EMBL" id="BAABDH010000041">
    <property type="protein sequence ID" value="GAA3941908.1"/>
    <property type="molecule type" value="Genomic_DNA"/>
</dbReference>
<evidence type="ECO:0000256" key="1">
    <source>
        <dbReference type="SAM" id="Phobius"/>
    </source>
</evidence>
<evidence type="ECO:0000313" key="2">
    <source>
        <dbReference type="EMBL" id="GAA3941908.1"/>
    </source>
</evidence>
<feature type="transmembrane region" description="Helical" evidence="1">
    <location>
        <begin position="73"/>
        <end position="97"/>
    </location>
</feature>
<reference evidence="3" key="1">
    <citation type="journal article" date="2019" name="Int. J. Syst. Evol. Microbiol.">
        <title>The Global Catalogue of Microorganisms (GCM) 10K type strain sequencing project: providing services to taxonomists for standard genome sequencing and annotation.</title>
        <authorList>
            <consortium name="The Broad Institute Genomics Platform"/>
            <consortium name="The Broad Institute Genome Sequencing Center for Infectious Disease"/>
            <person name="Wu L."/>
            <person name="Ma J."/>
        </authorList>
    </citation>
    <scope>NUCLEOTIDE SEQUENCE [LARGE SCALE GENOMIC DNA]</scope>
    <source>
        <strain evidence="3">JCM 17214</strain>
    </source>
</reference>
<proteinExistence type="predicted"/>
<organism evidence="2 3">
    <name type="scientific">Hymenobacter algoricola</name>
    <dbReference type="NCBI Taxonomy" id="486267"/>
    <lineage>
        <taxon>Bacteria</taxon>
        <taxon>Pseudomonadati</taxon>
        <taxon>Bacteroidota</taxon>
        <taxon>Cytophagia</taxon>
        <taxon>Cytophagales</taxon>
        <taxon>Hymenobacteraceae</taxon>
        <taxon>Hymenobacter</taxon>
    </lineage>
</organism>
<sequence length="102" mass="11123">MSVESAAFSTSPSAKPTITALNSTVIYVLAYLLTQGVYQAATVRMAARLSIPGIWRVSSIRFQMADPEWWRTAVLAVYGVGPAACMLVGLAAALWFWKRARL</sequence>